<proteinExistence type="predicted"/>
<accession>I3U814</accession>
<evidence type="ECO:0000313" key="2">
    <source>
        <dbReference type="Proteomes" id="UP000005267"/>
    </source>
</evidence>
<protein>
    <submittedName>
        <fullName evidence="1">Uncharacterized protein</fullName>
    </submittedName>
</protein>
<sequence>MGFMMICVFHCMTSYKYVRSMEFNILAVKHSLIRDIPCLPPESASRYLVEDQRLTVPALAQQKHHIRYTQLHLA</sequence>
<gene>
    <name evidence="1" type="ordered locus">TKWG_02640</name>
</gene>
<name>I3U814_ADVKW</name>
<dbReference type="KEGG" id="aka:TKWG_02640"/>
<dbReference type="Proteomes" id="UP000005267">
    <property type="component" value="Chromosome"/>
</dbReference>
<keyword evidence="2" id="KW-1185">Reference proteome</keyword>
<dbReference type="EMBL" id="CP003555">
    <property type="protein sequence ID" value="AFK61152.1"/>
    <property type="molecule type" value="Genomic_DNA"/>
</dbReference>
<organism evidence="1 2">
    <name type="scientific">Advenella kashmirensis (strain DSM 17095 / LMG 22695 / WT001)</name>
    <name type="common">Tetrathiobacter kashmirensis</name>
    <dbReference type="NCBI Taxonomy" id="1036672"/>
    <lineage>
        <taxon>Bacteria</taxon>
        <taxon>Pseudomonadati</taxon>
        <taxon>Pseudomonadota</taxon>
        <taxon>Betaproteobacteria</taxon>
        <taxon>Burkholderiales</taxon>
        <taxon>Alcaligenaceae</taxon>
    </lineage>
</organism>
<dbReference type="HOGENOM" id="CLU_2679434_0_0_4"/>
<reference evidence="1 2" key="1">
    <citation type="journal article" date="2011" name="J. Bacteriol.">
        <title>Whole-genome shotgun sequencing of the sulfur-oxidizing chemoautotroph Tetrathiobacter kashmirensis.</title>
        <authorList>
            <person name="Ghosh W."/>
            <person name="George A."/>
            <person name="Agarwal A."/>
            <person name="Raj P."/>
            <person name="Alam M."/>
            <person name="Pyne P."/>
            <person name="Das Gupta S.K."/>
        </authorList>
    </citation>
    <scope>NUCLEOTIDE SEQUENCE [LARGE SCALE GENOMIC DNA]</scope>
    <source>
        <strain evidence="1 2">WT001</strain>
    </source>
</reference>
<evidence type="ECO:0000313" key="1">
    <source>
        <dbReference type="EMBL" id="AFK61152.1"/>
    </source>
</evidence>
<reference evidence="2" key="2">
    <citation type="journal article" date="2013" name="PLoS ONE">
        <title>Genome implosion elicits host-confinement in Alcaligenaceae: evidence from the comparative genomics of Tetrathiobacter kashmirensis, a pathogen in the making.</title>
        <authorList>
            <person name="Ghosh W."/>
            <person name="Alam M."/>
            <person name="Roy C."/>
            <person name="Pyne P."/>
            <person name="George A."/>
            <person name="Chakraborty R."/>
            <person name="Majumder S."/>
            <person name="Agarwal A."/>
            <person name="Chakraborty S."/>
            <person name="Majumdar S."/>
            <person name="Gupta S.K."/>
        </authorList>
    </citation>
    <scope>NUCLEOTIDE SEQUENCE [LARGE SCALE GENOMIC DNA]</scope>
    <source>
        <strain evidence="2">WT001</strain>
    </source>
</reference>
<dbReference type="AlphaFoldDB" id="I3U814"/>